<feature type="transmembrane region" description="Helical" evidence="7">
    <location>
        <begin position="48"/>
        <end position="70"/>
    </location>
</feature>
<dbReference type="PANTHER" id="PTHR30618">
    <property type="entry name" value="NCS1 FAMILY PURINE/PYRIMIDINE TRANSPORTER"/>
    <property type="match status" value="1"/>
</dbReference>
<comment type="similarity">
    <text evidence="2">Belongs to the purine-cytosine permease (2.A.39) family.</text>
</comment>
<dbReference type="InterPro" id="IPR045225">
    <property type="entry name" value="Uracil/uridine/allantoin_perm"/>
</dbReference>
<protein>
    <submittedName>
        <fullName evidence="8">Uracil permease</fullName>
    </submittedName>
</protein>
<evidence type="ECO:0000256" key="3">
    <source>
        <dbReference type="ARBA" id="ARBA00022692"/>
    </source>
</evidence>
<evidence type="ECO:0000256" key="6">
    <source>
        <dbReference type="SAM" id="MobiDB-lite"/>
    </source>
</evidence>
<keyword evidence="5 7" id="KW-0472">Membrane</keyword>
<dbReference type="PANTHER" id="PTHR30618:SF15">
    <property type="entry name" value="NICOTINAMIDE RIBOSIDE TRANSPORTER 1-RELATED"/>
    <property type="match status" value="1"/>
</dbReference>
<feature type="transmembrane region" description="Helical" evidence="7">
    <location>
        <begin position="190"/>
        <end position="206"/>
    </location>
</feature>
<dbReference type="InterPro" id="IPR001248">
    <property type="entry name" value="Pur-cyt_permease"/>
</dbReference>
<feature type="transmembrane region" description="Helical" evidence="7">
    <location>
        <begin position="254"/>
        <end position="273"/>
    </location>
</feature>
<gene>
    <name evidence="8" type="primary">TC.NCS1</name>
    <name evidence="8" type="ORF">O9K51_09044</name>
</gene>
<evidence type="ECO:0000256" key="2">
    <source>
        <dbReference type="ARBA" id="ARBA00008974"/>
    </source>
</evidence>
<evidence type="ECO:0000256" key="4">
    <source>
        <dbReference type="ARBA" id="ARBA00022989"/>
    </source>
</evidence>
<feature type="transmembrane region" description="Helical" evidence="7">
    <location>
        <begin position="293"/>
        <end position="314"/>
    </location>
</feature>
<feature type="region of interest" description="Disordered" evidence="6">
    <location>
        <begin position="473"/>
        <end position="502"/>
    </location>
</feature>
<keyword evidence="3 7" id="KW-0812">Transmembrane</keyword>
<evidence type="ECO:0000256" key="7">
    <source>
        <dbReference type="SAM" id="Phobius"/>
    </source>
</evidence>
<evidence type="ECO:0000313" key="8">
    <source>
        <dbReference type="EMBL" id="KAJ6438452.1"/>
    </source>
</evidence>
<dbReference type="Pfam" id="PF02133">
    <property type="entry name" value="Transp_cyt_pur"/>
    <property type="match status" value="1"/>
</dbReference>
<dbReference type="GO" id="GO:0015205">
    <property type="term" value="F:nucleobase transmembrane transporter activity"/>
    <property type="evidence" value="ECO:0007669"/>
    <property type="project" value="TreeGrafter"/>
</dbReference>
<evidence type="ECO:0000256" key="1">
    <source>
        <dbReference type="ARBA" id="ARBA00004141"/>
    </source>
</evidence>
<comment type="subcellular location">
    <subcellularLocation>
        <location evidence="1">Membrane</location>
        <topology evidence="1">Multi-pass membrane protein</topology>
    </subcellularLocation>
</comment>
<feature type="transmembrane region" description="Helical" evidence="7">
    <location>
        <begin position="77"/>
        <end position="96"/>
    </location>
</feature>
<dbReference type="Gene3D" id="1.10.4160.10">
    <property type="entry name" value="Hydantoin permease"/>
    <property type="match status" value="1"/>
</dbReference>
<dbReference type="AlphaFoldDB" id="A0AB34FJ05"/>
<feature type="transmembrane region" description="Helical" evidence="7">
    <location>
        <begin position="345"/>
        <end position="368"/>
    </location>
</feature>
<sequence>MGVDWPAVKRKLECPKDEDAKYDNTAWCNRDLIPTPPDRRTYGIWSYVGYWTVSGSNISAWSTGSTLLAFGLSPQQAIGVVVSALTFISIAFLTIFKILGGVLTGCLAVACGWMGANHHIGFTVSSRFVWGMRGSYFPVLLRVFVACMWFGIQAYWGGQATRVCIGAIIPGLAHMKNYFSASSHLETKDFIGLIIWMGAFIPGILIRPERLQIPFVVCFFLFCGCCLGLLIWSVSQAGGAGSLFQTPSTTPNVGWAFMFGITSILGAWGGGTLGQSDWTRYAKTKHAPTPSQLLASPLTIAITAIIGIIVTSASHDVLGGEVIWNPIFLLAAIQEYYQSSSGVRAVLSGFGVFLAPATGILLADYLVVRRRKLKLNDLYVGNPTSIYWFNNGFNWRAFVVFLMSCWPLLPGLVATVNAYTDEKYQGWVRLYNLTFLVGLAWSFAMFWGINLIFPVRGLGQEAEFEDETGFGGAADVSSEGNLEAGDVKHGSKDEADVRLAHA</sequence>
<comment type="caution">
    <text evidence="8">The sequence shown here is derived from an EMBL/GenBank/DDBJ whole genome shotgun (WGS) entry which is preliminary data.</text>
</comment>
<name>A0AB34FJ05_9HYPO</name>
<feature type="transmembrane region" description="Helical" evidence="7">
    <location>
        <begin position="397"/>
        <end position="419"/>
    </location>
</feature>
<evidence type="ECO:0000313" key="9">
    <source>
        <dbReference type="Proteomes" id="UP001163105"/>
    </source>
</evidence>
<feature type="transmembrane region" description="Helical" evidence="7">
    <location>
        <begin position="213"/>
        <end position="234"/>
    </location>
</feature>
<keyword evidence="4 7" id="KW-1133">Transmembrane helix</keyword>
<accession>A0AB34FJ05</accession>
<proteinExistence type="inferred from homology"/>
<dbReference type="EMBL" id="JAQHRD010000008">
    <property type="protein sequence ID" value="KAJ6438452.1"/>
    <property type="molecule type" value="Genomic_DNA"/>
</dbReference>
<dbReference type="Proteomes" id="UP001163105">
    <property type="component" value="Unassembled WGS sequence"/>
</dbReference>
<organism evidence="8 9">
    <name type="scientific">Purpureocillium lavendulum</name>
    <dbReference type="NCBI Taxonomy" id="1247861"/>
    <lineage>
        <taxon>Eukaryota</taxon>
        <taxon>Fungi</taxon>
        <taxon>Dikarya</taxon>
        <taxon>Ascomycota</taxon>
        <taxon>Pezizomycotina</taxon>
        <taxon>Sordariomycetes</taxon>
        <taxon>Hypocreomycetidae</taxon>
        <taxon>Hypocreales</taxon>
        <taxon>Ophiocordycipitaceae</taxon>
        <taxon>Purpureocillium</taxon>
    </lineage>
</organism>
<reference evidence="8" key="1">
    <citation type="submission" date="2023-01" db="EMBL/GenBank/DDBJ databases">
        <title>The growth and conidiation of Purpureocillium lavendulum are regulated by nitrogen source and histone H3K14 acetylation.</title>
        <authorList>
            <person name="Tang P."/>
            <person name="Han J."/>
            <person name="Zhang C."/>
            <person name="Tang P."/>
            <person name="Qi F."/>
            <person name="Zhang K."/>
            <person name="Liang L."/>
        </authorList>
    </citation>
    <scope>NUCLEOTIDE SEQUENCE</scope>
    <source>
        <strain evidence="8">YMF1.00683</strain>
    </source>
</reference>
<feature type="transmembrane region" description="Helical" evidence="7">
    <location>
        <begin position="136"/>
        <end position="156"/>
    </location>
</feature>
<feature type="transmembrane region" description="Helical" evidence="7">
    <location>
        <begin position="431"/>
        <end position="453"/>
    </location>
</feature>
<feature type="compositionally biased region" description="Basic and acidic residues" evidence="6">
    <location>
        <begin position="485"/>
        <end position="502"/>
    </location>
</feature>
<evidence type="ECO:0000256" key="5">
    <source>
        <dbReference type="ARBA" id="ARBA00023136"/>
    </source>
</evidence>
<keyword evidence="9" id="KW-1185">Reference proteome</keyword>
<feature type="transmembrane region" description="Helical" evidence="7">
    <location>
        <begin position="102"/>
        <end position="124"/>
    </location>
</feature>
<dbReference type="GO" id="GO:0005886">
    <property type="term" value="C:plasma membrane"/>
    <property type="evidence" value="ECO:0007669"/>
    <property type="project" value="TreeGrafter"/>
</dbReference>